<dbReference type="PROSITE" id="PS50932">
    <property type="entry name" value="HTH_LACI_2"/>
    <property type="match status" value="1"/>
</dbReference>
<dbReference type="SMART" id="SM00354">
    <property type="entry name" value="HTH_LACI"/>
    <property type="match status" value="1"/>
</dbReference>
<gene>
    <name evidence="5" type="ORF">G4Z14_16175</name>
</gene>
<protein>
    <submittedName>
        <fullName evidence="5">LacI family transcriptional regulator</fullName>
    </submittedName>
</protein>
<dbReference type="Pfam" id="PF00356">
    <property type="entry name" value="LacI"/>
    <property type="match status" value="1"/>
</dbReference>
<dbReference type="RefSeq" id="WP_164627608.1">
    <property type="nucleotide sequence ID" value="NZ_JAAIVJ010000014.1"/>
</dbReference>
<dbReference type="GO" id="GO:0003700">
    <property type="term" value="F:DNA-binding transcription factor activity"/>
    <property type="evidence" value="ECO:0007669"/>
    <property type="project" value="TreeGrafter"/>
</dbReference>
<dbReference type="Gene3D" id="1.10.260.40">
    <property type="entry name" value="lambda repressor-like DNA-binding domains"/>
    <property type="match status" value="1"/>
</dbReference>
<dbReference type="EMBL" id="JAAIVJ010000014">
    <property type="protein sequence ID" value="NEY91828.1"/>
    <property type="molecule type" value="Genomic_DNA"/>
</dbReference>
<dbReference type="SUPFAM" id="SSF53822">
    <property type="entry name" value="Periplasmic binding protein-like I"/>
    <property type="match status" value="1"/>
</dbReference>
<evidence type="ECO:0000256" key="1">
    <source>
        <dbReference type="ARBA" id="ARBA00023015"/>
    </source>
</evidence>
<name>A0A6M0QWH4_9RHOB</name>
<dbReference type="GO" id="GO:0000976">
    <property type="term" value="F:transcription cis-regulatory region binding"/>
    <property type="evidence" value="ECO:0007669"/>
    <property type="project" value="TreeGrafter"/>
</dbReference>
<proteinExistence type="predicted"/>
<dbReference type="PANTHER" id="PTHR30146:SF152">
    <property type="entry name" value="TRANSCRIPTIONAL REGULATORY PROTEIN"/>
    <property type="match status" value="1"/>
</dbReference>
<accession>A0A6M0QWH4</accession>
<comment type="caution">
    <text evidence="5">The sequence shown here is derived from an EMBL/GenBank/DDBJ whole genome shotgun (WGS) entry which is preliminary data.</text>
</comment>
<reference evidence="5 6" key="1">
    <citation type="submission" date="2020-02" db="EMBL/GenBank/DDBJ databases">
        <authorList>
            <person name="Chen W.-M."/>
        </authorList>
    </citation>
    <scope>NUCLEOTIDE SEQUENCE [LARGE SCALE GENOMIC DNA]</scope>
    <source>
        <strain evidence="5 6">KMS-5</strain>
    </source>
</reference>
<organism evidence="5 6">
    <name type="scientific">Tabrizicola oligotrophica</name>
    <dbReference type="NCBI Taxonomy" id="2710650"/>
    <lineage>
        <taxon>Bacteria</taxon>
        <taxon>Pseudomonadati</taxon>
        <taxon>Pseudomonadota</taxon>
        <taxon>Alphaproteobacteria</taxon>
        <taxon>Rhodobacterales</taxon>
        <taxon>Paracoccaceae</taxon>
        <taxon>Tabrizicola</taxon>
    </lineage>
</organism>
<keyword evidence="3" id="KW-0804">Transcription</keyword>
<evidence type="ECO:0000313" key="5">
    <source>
        <dbReference type="EMBL" id="NEY91828.1"/>
    </source>
</evidence>
<dbReference type="InterPro" id="IPR028082">
    <property type="entry name" value="Peripla_BP_I"/>
</dbReference>
<evidence type="ECO:0000256" key="2">
    <source>
        <dbReference type="ARBA" id="ARBA00023125"/>
    </source>
</evidence>
<sequence>MKATLASIAERARVSIATVDRVLNDRPGVKERTRAAVLHVAHELGYFGPQATGAPTRVRMDFVLPAGQNSFISLLRSHLVEELAARPEIDGHLHQVIGFDENALAEKLVGLCGKSDAVGVVAIDHPIVSEALEKLTASGTRIATLVSDIPRVRSVGYIGIDNRAAGRLAGYLIGRFLPRNQPARVAVLIGSPSYRGHEEREMGVRSILSREFSHLTVSSIHEINDDREKAYSVALDLLRRERPDAIYNIGAGNQGVARALKDTGLAGKVVFIGHDLTSAARSMLLDGTMDAVIDQNARVEAREAVKLLLSAVKGSNEAEYPPRLQVIFRENLP</sequence>
<evidence type="ECO:0000313" key="6">
    <source>
        <dbReference type="Proteomes" id="UP000477782"/>
    </source>
</evidence>
<dbReference type="AlphaFoldDB" id="A0A6M0QWH4"/>
<dbReference type="CDD" id="cd06307">
    <property type="entry name" value="PBP1_sugar_binding"/>
    <property type="match status" value="1"/>
</dbReference>
<dbReference type="Gene3D" id="3.40.50.2300">
    <property type="match status" value="2"/>
</dbReference>
<keyword evidence="2" id="KW-0238">DNA-binding</keyword>
<dbReference type="InterPro" id="IPR025997">
    <property type="entry name" value="SBP_2_dom"/>
</dbReference>
<dbReference type="PANTHER" id="PTHR30146">
    <property type="entry name" value="LACI-RELATED TRANSCRIPTIONAL REPRESSOR"/>
    <property type="match status" value="1"/>
</dbReference>
<dbReference type="Proteomes" id="UP000477782">
    <property type="component" value="Unassembled WGS sequence"/>
</dbReference>
<evidence type="ECO:0000256" key="3">
    <source>
        <dbReference type="ARBA" id="ARBA00023163"/>
    </source>
</evidence>
<dbReference type="SUPFAM" id="SSF47413">
    <property type="entry name" value="lambda repressor-like DNA-binding domains"/>
    <property type="match status" value="1"/>
</dbReference>
<dbReference type="CDD" id="cd01392">
    <property type="entry name" value="HTH_LacI"/>
    <property type="match status" value="1"/>
</dbReference>
<keyword evidence="1" id="KW-0805">Transcription regulation</keyword>
<dbReference type="InterPro" id="IPR010982">
    <property type="entry name" value="Lambda_DNA-bd_dom_sf"/>
</dbReference>
<feature type="domain" description="HTH lacI-type" evidence="4">
    <location>
        <begin position="3"/>
        <end position="58"/>
    </location>
</feature>
<keyword evidence="6" id="KW-1185">Reference proteome</keyword>
<dbReference type="InterPro" id="IPR000843">
    <property type="entry name" value="HTH_LacI"/>
</dbReference>
<evidence type="ECO:0000259" key="4">
    <source>
        <dbReference type="PROSITE" id="PS50932"/>
    </source>
</evidence>
<dbReference type="Pfam" id="PF13407">
    <property type="entry name" value="Peripla_BP_4"/>
    <property type="match status" value="1"/>
</dbReference>